<accession>A0A4P7MZG1</accession>
<dbReference type="AlphaFoldDB" id="A0A4P7MZG1"/>
<evidence type="ECO:0000313" key="3">
    <source>
        <dbReference type="EMBL" id="QBZ53646.1"/>
    </source>
</evidence>
<organism evidence="3 4">
    <name type="scientific">Pyricularia oryzae</name>
    <name type="common">Rice blast fungus</name>
    <name type="synonym">Magnaporthe oryzae</name>
    <dbReference type="NCBI Taxonomy" id="318829"/>
    <lineage>
        <taxon>Eukaryota</taxon>
        <taxon>Fungi</taxon>
        <taxon>Dikarya</taxon>
        <taxon>Ascomycota</taxon>
        <taxon>Pezizomycotina</taxon>
        <taxon>Sordariomycetes</taxon>
        <taxon>Sordariomycetidae</taxon>
        <taxon>Magnaporthales</taxon>
        <taxon>Pyriculariaceae</taxon>
        <taxon>Pyricularia</taxon>
    </lineage>
</organism>
<gene>
    <name evidence="3" type="ORF">PoMZ_09334</name>
</gene>
<evidence type="ECO:0000256" key="1">
    <source>
        <dbReference type="SAM" id="Coils"/>
    </source>
</evidence>
<protein>
    <submittedName>
        <fullName evidence="3">Uncharacterized protein</fullName>
    </submittedName>
</protein>
<dbReference type="EMBL" id="CP034204">
    <property type="protein sequence ID" value="QBZ53646.1"/>
    <property type="molecule type" value="Genomic_DNA"/>
</dbReference>
<proteinExistence type="predicted"/>
<feature type="chain" id="PRO_5020870588" evidence="2">
    <location>
        <begin position="20"/>
        <end position="99"/>
    </location>
</feature>
<reference evidence="3 4" key="1">
    <citation type="journal article" date="2019" name="Mol. Biol. Evol.">
        <title>Blast fungal genomes show frequent chromosomal changes, gene gains and losses, and effector gene turnover.</title>
        <authorList>
            <person name="Gomez Luciano L.B."/>
            <person name="Jason Tsai I."/>
            <person name="Chuma I."/>
            <person name="Tosa Y."/>
            <person name="Chen Y.H."/>
            <person name="Li J.Y."/>
            <person name="Li M.Y."/>
            <person name="Jade Lu M.Y."/>
            <person name="Nakayashiki H."/>
            <person name="Li W.H."/>
        </authorList>
    </citation>
    <scope>NUCLEOTIDE SEQUENCE [LARGE SCALE GENOMIC DNA]</scope>
    <source>
        <strain evidence="3">MZ5-1-6</strain>
    </source>
</reference>
<evidence type="ECO:0000313" key="4">
    <source>
        <dbReference type="Proteomes" id="UP000294847"/>
    </source>
</evidence>
<evidence type="ECO:0000256" key="2">
    <source>
        <dbReference type="SAM" id="SignalP"/>
    </source>
</evidence>
<sequence>MHYSAIFLTATLCAIGAVAAPTPNNALDITHVGQLEARSSIDEQRKEIEKLRAEAERRKELERKASETGEKAAQMAWKAEVTRLVQGKTLEEFYGPRIS</sequence>
<keyword evidence="1" id="KW-0175">Coiled coil</keyword>
<keyword evidence="2" id="KW-0732">Signal</keyword>
<feature type="coiled-coil region" evidence="1">
    <location>
        <begin position="34"/>
        <end position="71"/>
    </location>
</feature>
<dbReference type="Proteomes" id="UP000294847">
    <property type="component" value="Chromosome 1"/>
</dbReference>
<name>A0A4P7MZG1_PYROR</name>
<feature type="signal peptide" evidence="2">
    <location>
        <begin position="1"/>
        <end position="19"/>
    </location>
</feature>